<feature type="transmembrane region" description="Helical" evidence="2">
    <location>
        <begin position="107"/>
        <end position="126"/>
    </location>
</feature>
<proteinExistence type="predicted"/>
<protein>
    <submittedName>
        <fullName evidence="3">Uncharacterized protein</fullName>
    </submittedName>
</protein>
<keyword evidence="2" id="KW-0812">Transmembrane</keyword>
<feature type="transmembrane region" description="Helical" evidence="2">
    <location>
        <begin position="189"/>
        <end position="215"/>
    </location>
</feature>
<feature type="transmembrane region" description="Helical" evidence="2">
    <location>
        <begin position="6"/>
        <end position="23"/>
    </location>
</feature>
<dbReference type="EMBL" id="KF900307">
    <property type="protein sequence ID" value="AIE90375.1"/>
    <property type="molecule type" value="Genomic_DNA"/>
</dbReference>
<feature type="compositionally biased region" description="Basic and acidic residues" evidence="1">
    <location>
        <begin position="248"/>
        <end position="262"/>
    </location>
</feature>
<keyword evidence="2" id="KW-1133">Transmembrane helix</keyword>
<accession>A0A075FGA1</accession>
<organism evidence="3">
    <name type="scientific">uncultured marine group II/III euryarchaeote AD1000_02_G08</name>
    <dbReference type="NCBI Taxonomy" id="1457701"/>
    <lineage>
        <taxon>Archaea</taxon>
        <taxon>Methanobacteriati</taxon>
        <taxon>Methanobacteriota</taxon>
        <taxon>environmental samples</taxon>
    </lineage>
</organism>
<evidence type="ECO:0000313" key="3">
    <source>
        <dbReference type="EMBL" id="AIE90375.1"/>
    </source>
</evidence>
<feature type="compositionally biased region" description="Basic residues" evidence="1">
    <location>
        <begin position="234"/>
        <end position="247"/>
    </location>
</feature>
<reference evidence="3" key="1">
    <citation type="journal article" date="2014" name="Genome Biol. Evol.">
        <title>Pangenome evidence for extensive interdomain horizontal transfer affecting lineage core and shell genes in uncultured planktonic thaumarchaeota and euryarchaeota.</title>
        <authorList>
            <person name="Deschamps P."/>
            <person name="Zivanovic Y."/>
            <person name="Moreira D."/>
            <person name="Rodriguez-Valera F."/>
            <person name="Lopez-Garcia P."/>
        </authorList>
    </citation>
    <scope>NUCLEOTIDE SEQUENCE</scope>
</reference>
<feature type="transmembrane region" description="Helical" evidence="2">
    <location>
        <begin position="43"/>
        <end position="62"/>
    </location>
</feature>
<name>A0A075FGA1_9EURY</name>
<evidence type="ECO:0000256" key="2">
    <source>
        <dbReference type="SAM" id="Phobius"/>
    </source>
</evidence>
<dbReference type="AlphaFoldDB" id="A0A075FGA1"/>
<feature type="transmembrane region" description="Helical" evidence="2">
    <location>
        <begin position="68"/>
        <end position="95"/>
    </location>
</feature>
<feature type="region of interest" description="Disordered" evidence="1">
    <location>
        <begin position="234"/>
        <end position="262"/>
    </location>
</feature>
<sequence>MAVELWQTQLAFAIGILGVYAGWRGTISRMTGFYDLAGAVRYLVYGLVSGMLLAICVDRIILSSVILAYLNIFTASLFAILIGAAEAALVMFLLARPRVASLKASPPFGWALGLGIGSMQASYLIYRLFDEQLQYSSYSGTNVVSVTLALIIAVTSCIGHALPACWQGAKVLESSRARPFVISAVVRGFLTMCLVLALFAPLMVLVAAPAIALTWRPAQSSWLPAGMTPAAKQAFRRTKRQSERHRRASEQRIRGEEIDSEE</sequence>
<evidence type="ECO:0000256" key="1">
    <source>
        <dbReference type="SAM" id="MobiDB-lite"/>
    </source>
</evidence>
<feature type="transmembrane region" description="Helical" evidence="2">
    <location>
        <begin position="146"/>
        <end position="169"/>
    </location>
</feature>
<keyword evidence="2" id="KW-0472">Membrane</keyword>